<dbReference type="AlphaFoldDB" id="A0A1Q8ZZN5"/>
<dbReference type="InterPro" id="IPR036390">
    <property type="entry name" value="WH_DNA-bd_sf"/>
</dbReference>
<dbReference type="GO" id="GO:0003677">
    <property type="term" value="F:DNA binding"/>
    <property type="evidence" value="ECO:0007669"/>
    <property type="project" value="UniProtKB-KW"/>
</dbReference>
<accession>A0A1Q8ZZN5</accession>
<organism evidence="4 5">
    <name type="scientific">Allorhizobium taibaishanense</name>
    <dbReference type="NCBI Taxonomy" id="887144"/>
    <lineage>
        <taxon>Bacteria</taxon>
        <taxon>Pseudomonadati</taxon>
        <taxon>Pseudomonadota</taxon>
        <taxon>Alphaproteobacteria</taxon>
        <taxon>Hyphomicrobiales</taxon>
        <taxon>Rhizobiaceae</taxon>
        <taxon>Rhizobium/Agrobacterium group</taxon>
        <taxon>Allorhizobium</taxon>
    </lineage>
</organism>
<dbReference type="Pfam" id="PF13280">
    <property type="entry name" value="WYL"/>
    <property type="match status" value="1"/>
</dbReference>
<keyword evidence="4" id="KW-0238">DNA-binding</keyword>
<dbReference type="InterPro" id="IPR013196">
    <property type="entry name" value="HTH_11"/>
</dbReference>
<dbReference type="PANTHER" id="PTHR34580:SF3">
    <property type="entry name" value="PROTEIN PAFB"/>
    <property type="match status" value="1"/>
</dbReference>
<sequence length="242" mass="26964">MRKADRLFQIIQILRRSSRPVTSAALADELEVARRTVYRDIAHLIAQRVPIDGEAGLGYVLDPSYDMPPLMLTPEEIEAVLLGAQMVAKLGDAALNHAAKDVVAKITAIMPSEYLPFIAQPAVGLKPDEGGEGQAIDTRPLRQAIREGRKLTLAYRAGNGEVTRRVVWPVLLGYAEARALLIAWCESRQAFRHFRTERILALEVLDETIGISRVKLRRQWQQWREAERARPGADSVSGKPAQ</sequence>
<comment type="caution">
    <text evidence="4">The sequence shown here is derived from an EMBL/GenBank/DDBJ whole genome shotgun (WGS) entry which is preliminary data.</text>
</comment>
<feature type="domain" description="Helix-turn-helix type 11" evidence="1">
    <location>
        <begin position="6"/>
        <end position="59"/>
    </location>
</feature>
<proteinExistence type="predicted"/>
<name>A0A1Q8ZZN5_9HYPH</name>
<dbReference type="InterPro" id="IPR026881">
    <property type="entry name" value="WYL_dom"/>
</dbReference>
<evidence type="ECO:0000313" key="4">
    <source>
        <dbReference type="EMBL" id="OLP47761.1"/>
    </source>
</evidence>
<reference evidence="4 5" key="1">
    <citation type="submission" date="2016-09" db="EMBL/GenBank/DDBJ databases">
        <title>Rhizobium oryziradicis sp. nov., isolated from the root of rice.</title>
        <authorList>
            <person name="Zhao J."/>
            <person name="Zhang X."/>
        </authorList>
    </citation>
    <scope>NUCLEOTIDE SEQUENCE [LARGE SCALE GENOMIC DNA]</scope>
    <source>
        <strain evidence="4 5">14971</strain>
    </source>
</reference>
<dbReference type="RefSeq" id="WP_075616941.1">
    <property type="nucleotide sequence ID" value="NZ_JACIED010000002.1"/>
</dbReference>
<protein>
    <submittedName>
        <fullName evidence="4">DNA-binding protein</fullName>
    </submittedName>
    <submittedName>
        <fullName evidence="3">Putative DNA-binding transcriptional regulator YafY</fullName>
    </submittedName>
</protein>
<keyword evidence="5" id="KW-1185">Reference proteome</keyword>
<dbReference type="Proteomes" id="UP000544107">
    <property type="component" value="Unassembled WGS sequence"/>
</dbReference>
<feature type="domain" description="WYL" evidence="2">
    <location>
        <begin position="140"/>
        <end position="204"/>
    </location>
</feature>
<evidence type="ECO:0000259" key="2">
    <source>
        <dbReference type="Pfam" id="PF13280"/>
    </source>
</evidence>
<dbReference type="PANTHER" id="PTHR34580">
    <property type="match status" value="1"/>
</dbReference>
<evidence type="ECO:0000313" key="6">
    <source>
        <dbReference type="Proteomes" id="UP000544107"/>
    </source>
</evidence>
<evidence type="ECO:0000313" key="5">
    <source>
        <dbReference type="Proteomes" id="UP000185598"/>
    </source>
</evidence>
<dbReference type="InterPro" id="IPR051534">
    <property type="entry name" value="CBASS_pafABC_assoc_protein"/>
</dbReference>
<dbReference type="InterPro" id="IPR036388">
    <property type="entry name" value="WH-like_DNA-bd_sf"/>
</dbReference>
<evidence type="ECO:0000313" key="3">
    <source>
        <dbReference type="EMBL" id="MBB4007233.1"/>
    </source>
</evidence>
<evidence type="ECO:0000259" key="1">
    <source>
        <dbReference type="Pfam" id="PF08279"/>
    </source>
</evidence>
<gene>
    <name evidence="4" type="ORF">BJF91_05185</name>
    <name evidence="3" type="ORF">GGQ71_001496</name>
</gene>
<reference evidence="3 6" key="2">
    <citation type="submission" date="2020-08" db="EMBL/GenBank/DDBJ databases">
        <title>Genomic Encyclopedia of Type Strains, Phase IV (KMG-IV): sequencing the most valuable type-strain genomes for metagenomic binning, comparative biology and taxonomic classification.</title>
        <authorList>
            <person name="Goeker M."/>
        </authorList>
    </citation>
    <scope>NUCLEOTIDE SEQUENCE [LARGE SCALE GENOMIC DNA]</scope>
    <source>
        <strain evidence="3 6">DSM 100021</strain>
    </source>
</reference>
<dbReference type="SUPFAM" id="SSF46785">
    <property type="entry name" value="Winged helix' DNA-binding domain"/>
    <property type="match status" value="1"/>
</dbReference>
<dbReference type="Gene3D" id="1.10.10.10">
    <property type="entry name" value="Winged helix-like DNA-binding domain superfamily/Winged helix DNA-binding domain"/>
    <property type="match status" value="1"/>
</dbReference>
<dbReference type="EMBL" id="JACIED010000002">
    <property type="protein sequence ID" value="MBB4007233.1"/>
    <property type="molecule type" value="Genomic_DNA"/>
</dbReference>
<dbReference type="Pfam" id="PF08279">
    <property type="entry name" value="HTH_11"/>
    <property type="match status" value="1"/>
</dbReference>
<dbReference type="Proteomes" id="UP000185598">
    <property type="component" value="Unassembled WGS sequence"/>
</dbReference>
<dbReference type="EMBL" id="MKIN01000027">
    <property type="protein sequence ID" value="OLP47761.1"/>
    <property type="molecule type" value="Genomic_DNA"/>
</dbReference>
<dbReference type="OrthoDB" id="9807255at2"/>
<dbReference type="PROSITE" id="PS52050">
    <property type="entry name" value="WYL"/>
    <property type="match status" value="1"/>
</dbReference>
<dbReference type="STRING" id="887144.BJF91_05185"/>